<organism evidence="10 11">
    <name type="scientific">Geoglobus ahangari</name>
    <dbReference type="NCBI Taxonomy" id="113653"/>
    <lineage>
        <taxon>Archaea</taxon>
        <taxon>Methanobacteriati</taxon>
        <taxon>Methanobacteriota</taxon>
        <taxon>Archaeoglobi</taxon>
        <taxon>Archaeoglobales</taxon>
        <taxon>Archaeoglobaceae</taxon>
        <taxon>Geoglobus</taxon>
    </lineage>
</organism>
<dbReference type="PANTHER" id="PTHR30038">
    <property type="entry name" value="ALDEHYDE FERREDOXIN OXIDOREDUCTASE"/>
    <property type="match status" value="1"/>
</dbReference>
<dbReference type="SUPFAM" id="SSF48310">
    <property type="entry name" value="Aldehyde ferredoxin oxidoreductase, C-terminal domains"/>
    <property type="match status" value="1"/>
</dbReference>
<dbReference type="InterPro" id="IPR013985">
    <property type="entry name" value="Ald_Fedxn_OxRdtase_dom3"/>
</dbReference>
<dbReference type="InterPro" id="IPR036503">
    <property type="entry name" value="Ald_Fedxn_OxRdtase_N_sf"/>
</dbReference>
<dbReference type="GeneID" id="24804423"/>
<dbReference type="STRING" id="113653.GAH_01856"/>
<accession>A0A0F7DBC8</accession>
<evidence type="ECO:0000313" key="11">
    <source>
        <dbReference type="Proteomes" id="UP000034723"/>
    </source>
</evidence>
<evidence type="ECO:0000256" key="2">
    <source>
        <dbReference type="ARBA" id="ARBA00011032"/>
    </source>
</evidence>
<dbReference type="GO" id="GO:0046872">
    <property type="term" value="F:metal ion binding"/>
    <property type="evidence" value="ECO:0007669"/>
    <property type="project" value="UniProtKB-KW"/>
</dbReference>
<dbReference type="RefSeq" id="WP_048096310.1">
    <property type="nucleotide sequence ID" value="NZ_CP011267.1"/>
</dbReference>
<dbReference type="PANTHER" id="PTHR30038:SF8">
    <property type="entry name" value="ALDEHYDE FERREDOXIN OXIDOREDUCTASE"/>
    <property type="match status" value="1"/>
</dbReference>
<dbReference type="Pfam" id="PF02730">
    <property type="entry name" value="AFOR_N"/>
    <property type="match status" value="1"/>
</dbReference>
<comment type="cofactor">
    <cofactor evidence="8">
        <name>tungstopterin</name>
        <dbReference type="ChEBI" id="CHEBI:30402"/>
    </cofactor>
</comment>
<dbReference type="OrthoDB" id="30771at2157"/>
<dbReference type="GO" id="GO:0009055">
    <property type="term" value="F:electron transfer activity"/>
    <property type="evidence" value="ECO:0007669"/>
    <property type="project" value="InterPro"/>
</dbReference>
<dbReference type="GO" id="GO:0033726">
    <property type="term" value="F:aldehyde ferredoxin oxidoreductase activity"/>
    <property type="evidence" value="ECO:0007669"/>
    <property type="project" value="UniProtKB-EC"/>
</dbReference>
<evidence type="ECO:0000256" key="7">
    <source>
        <dbReference type="ARBA" id="ARBA00023014"/>
    </source>
</evidence>
<name>A0A0F7DBC8_9EURY</name>
<evidence type="ECO:0000256" key="5">
    <source>
        <dbReference type="ARBA" id="ARBA00023002"/>
    </source>
</evidence>
<protein>
    <submittedName>
        <fullName evidence="10">Aldehyde:ferredoxin oxidoreductase</fullName>
        <ecNumber evidence="10">1.2.7.5</ecNumber>
    </submittedName>
</protein>
<evidence type="ECO:0000256" key="8">
    <source>
        <dbReference type="ARBA" id="ARBA00049934"/>
    </source>
</evidence>
<evidence type="ECO:0000256" key="1">
    <source>
        <dbReference type="ARBA" id="ARBA00001966"/>
    </source>
</evidence>
<dbReference type="InterPro" id="IPR001203">
    <property type="entry name" value="OxRdtase_Ald_Fedxn_C"/>
</dbReference>
<dbReference type="InterPro" id="IPR013983">
    <property type="entry name" value="Ald_Fedxn_OxRdtase_N"/>
</dbReference>
<dbReference type="PATRIC" id="fig|113653.22.peg.1825"/>
<dbReference type="Gene3D" id="3.60.9.10">
    <property type="entry name" value="Aldehyde ferredoxin oxidoreductase, N-terminal domain"/>
    <property type="match status" value="1"/>
</dbReference>
<evidence type="ECO:0000256" key="6">
    <source>
        <dbReference type="ARBA" id="ARBA00023004"/>
    </source>
</evidence>
<dbReference type="InterPro" id="IPR051919">
    <property type="entry name" value="W-dependent_AOR"/>
</dbReference>
<gene>
    <name evidence="10" type="ORF">GAH_01856</name>
</gene>
<keyword evidence="5 10" id="KW-0560">Oxidoreductase</keyword>
<dbReference type="Proteomes" id="UP000034723">
    <property type="component" value="Chromosome"/>
</dbReference>
<dbReference type="InterPro" id="IPR036021">
    <property type="entry name" value="Tungsten_al_ferr_oxy-like_C"/>
</dbReference>
<proteinExistence type="inferred from homology"/>
<feature type="domain" description="Aldehyde ferredoxin oxidoreductase N-terminal" evidence="9">
    <location>
        <begin position="1"/>
        <end position="205"/>
    </location>
</feature>
<dbReference type="FunCoup" id="A0A0F7DBC8">
    <property type="interactions" value="108"/>
</dbReference>
<dbReference type="EMBL" id="CP011267">
    <property type="protein sequence ID" value="AKG90866.1"/>
    <property type="molecule type" value="Genomic_DNA"/>
</dbReference>
<dbReference type="KEGG" id="gah:GAH_01856"/>
<evidence type="ECO:0000256" key="3">
    <source>
        <dbReference type="ARBA" id="ARBA00022485"/>
    </source>
</evidence>
<keyword evidence="11" id="KW-1185">Reference proteome</keyword>
<sequence length="578" mass="65323">MRDRVLRINLTDYSYEVEERPELVEEWIGGVGIAVQLFRESMRDLKADPLSEENVIVFANGPFTLAYPYASKTVAMFKSPLTGELGESHAGGRTATALASAGYTAMVIEGRSDKPVYVVVDEDRVHFRDGRSLRGIRDSLILSRILAEIEGGKGERSIVRAGYGGEKLVRFACVTTETYRHFGRLGLGAVFGSKNLLAVVVRGKKTFRPRDPERYREVYREIYRLGVESDAMKKYHLLGTAENVLPLRELRALPVKNLTENYIECEDISGESLAEHSLGRRIACAHCPTACIHIAVLRQEYENERYFYKTLMISYDYELIYALGSMIGVTRRDDLLRLIHRVETYGLDAISTGVCLAWATEALERGVVSEKETIVRLSFGDADSYLKAIDYLVEQPNEFYEALARGVRFAAKKYGGEEFAIAVAGNEIPGYNTGYANYVGLLIGMRHSHLDNGGYSLDQKQPKLEAREAVDRLVKEEMWRQVLSSLVVCFFARGVFSPELVSRAFEPLGVEMGVDELNEAGRRIYLEKVRLKKEMGYVPSLSDLPERVFEVETPAGVLRRGYFEEALDYYMREYYSKV</sequence>
<dbReference type="Pfam" id="PF01314">
    <property type="entry name" value="AFOR_C"/>
    <property type="match status" value="1"/>
</dbReference>
<dbReference type="HOGENOM" id="CLU_020364_1_0_2"/>
<dbReference type="SMART" id="SM00790">
    <property type="entry name" value="AFOR_N"/>
    <property type="match status" value="1"/>
</dbReference>
<keyword evidence="7" id="KW-0411">Iron-sulfur</keyword>
<dbReference type="SUPFAM" id="SSF56228">
    <property type="entry name" value="Aldehyde ferredoxin oxidoreductase, N-terminal domain"/>
    <property type="match status" value="1"/>
</dbReference>
<dbReference type="Gene3D" id="1.10.599.10">
    <property type="entry name" value="Aldehyde Ferredoxin Oxidoreductase Protein, subunit A, domain 3"/>
    <property type="match status" value="1"/>
</dbReference>
<comment type="cofactor">
    <cofactor evidence="1">
        <name>[4Fe-4S] cluster</name>
        <dbReference type="ChEBI" id="CHEBI:49883"/>
    </cofactor>
</comment>
<comment type="similarity">
    <text evidence="2">Belongs to the AOR/FOR family.</text>
</comment>
<dbReference type="GO" id="GO:0051539">
    <property type="term" value="F:4 iron, 4 sulfur cluster binding"/>
    <property type="evidence" value="ECO:0007669"/>
    <property type="project" value="UniProtKB-KW"/>
</dbReference>
<evidence type="ECO:0000256" key="4">
    <source>
        <dbReference type="ARBA" id="ARBA00022723"/>
    </source>
</evidence>
<evidence type="ECO:0000313" key="10">
    <source>
        <dbReference type="EMBL" id="AKG90866.1"/>
    </source>
</evidence>
<dbReference type="InterPro" id="IPR013984">
    <property type="entry name" value="Ald_Fedxn_OxRdtase_dom2"/>
</dbReference>
<keyword evidence="3" id="KW-0004">4Fe-4S</keyword>
<dbReference type="AlphaFoldDB" id="A0A0F7DBC8"/>
<keyword evidence="4" id="KW-0479">Metal-binding</keyword>
<dbReference type="Gene3D" id="1.10.569.10">
    <property type="entry name" value="Aldehyde Ferredoxin Oxidoreductase Protein, subunit A, domain 2"/>
    <property type="match status" value="1"/>
</dbReference>
<reference evidence="10 11" key="1">
    <citation type="submission" date="2015-04" db="EMBL/GenBank/DDBJ databases">
        <title>The complete genome sequence of the hyperthermophilic, obligate iron-reducing archaeon Geoglobus ahangari strain 234T.</title>
        <authorList>
            <person name="Manzella M.P."/>
            <person name="Holmes D.E."/>
            <person name="Rocheleau J.M."/>
            <person name="Chung A."/>
            <person name="Reguera G."/>
            <person name="Kashefi K."/>
        </authorList>
    </citation>
    <scope>NUCLEOTIDE SEQUENCE [LARGE SCALE GENOMIC DNA]</scope>
    <source>
        <strain evidence="10 11">234</strain>
    </source>
</reference>
<evidence type="ECO:0000259" key="9">
    <source>
        <dbReference type="SMART" id="SM00790"/>
    </source>
</evidence>
<dbReference type="EC" id="1.2.7.5" evidence="10"/>
<dbReference type="InParanoid" id="A0A0F7DBC8"/>
<keyword evidence="6" id="KW-0408">Iron</keyword>